<feature type="non-terminal residue" evidence="1">
    <location>
        <position position="1"/>
    </location>
</feature>
<gene>
    <name evidence="1" type="ORF">PMAYCL1PPCAC_12001</name>
</gene>
<evidence type="ECO:0000313" key="2">
    <source>
        <dbReference type="Proteomes" id="UP001328107"/>
    </source>
</evidence>
<reference evidence="2" key="1">
    <citation type="submission" date="2022-10" db="EMBL/GenBank/DDBJ databases">
        <title>Genome assembly of Pristionchus species.</title>
        <authorList>
            <person name="Yoshida K."/>
            <person name="Sommer R.J."/>
        </authorList>
    </citation>
    <scope>NUCLEOTIDE SEQUENCE [LARGE SCALE GENOMIC DNA]</scope>
    <source>
        <strain evidence="2">RS5460</strain>
    </source>
</reference>
<keyword evidence="2" id="KW-1185">Reference proteome</keyword>
<evidence type="ECO:0000313" key="1">
    <source>
        <dbReference type="EMBL" id="GMR41806.1"/>
    </source>
</evidence>
<feature type="non-terminal residue" evidence="1">
    <location>
        <position position="72"/>
    </location>
</feature>
<dbReference type="Proteomes" id="UP001328107">
    <property type="component" value="Unassembled WGS sequence"/>
</dbReference>
<comment type="caution">
    <text evidence="1">The sequence shown here is derived from an EMBL/GenBank/DDBJ whole genome shotgun (WGS) entry which is preliminary data.</text>
</comment>
<protein>
    <submittedName>
        <fullName evidence="1">Uncharacterized protein</fullName>
    </submittedName>
</protein>
<name>A0AAN4ZJ73_9BILA</name>
<dbReference type="EMBL" id="BTRK01000003">
    <property type="protein sequence ID" value="GMR41806.1"/>
    <property type="molecule type" value="Genomic_DNA"/>
</dbReference>
<dbReference type="AlphaFoldDB" id="A0AAN4ZJ73"/>
<organism evidence="1 2">
    <name type="scientific">Pristionchus mayeri</name>
    <dbReference type="NCBI Taxonomy" id="1317129"/>
    <lineage>
        <taxon>Eukaryota</taxon>
        <taxon>Metazoa</taxon>
        <taxon>Ecdysozoa</taxon>
        <taxon>Nematoda</taxon>
        <taxon>Chromadorea</taxon>
        <taxon>Rhabditida</taxon>
        <taxon>Rhabditina</taxon>
        <taxon>Diplogasteromorpha</taxon>
        <taxon>Diplogasteroidea</taxon>
        <taxon>Neodiplogasteridae</taxon>
        <taxon>Pristionchus</taxon>
    </lineage>
</organism>
<proteinExistence type="predicted"/>
<accession>A0AAN4ZJ73</accession>
<sequence length="72" mass="8024">YLDGEETLNCDAAPRAQCIPSGEILILDSLEIFAQQGHNHVADVSTFRCSVQKRHVRLVAAFVDLAECRLLR</sequence>